<dbReference type="InterPro" id="IPR004358">
    <property type="entry name" value="Sig_transdc_His_kin-like_C"/>
</dbReference>
<dbReference type="InterPro" id="IPR016132">
    <property type="entry name" value="Phyto_chromo_attachment"/>
</dbReference>
<dbReference type="InterPro" id="IPR013654">
    <property type="entry name" value="PAS_2"/>
</dbReference>
<feature type="region of interest" description="Disordered" evidence="12">
    <location>
        <begin position="1288"/>
        <end position="1310"/>
    </location>
</feature>
<keyword evidence="1" id="KW-0600">Photoreceptor protein</keyword>
<dbReference type="SMART" id="SM00387">
    <property type="entry name" value="HATPase_c"/>
    <property type="match status" value="1"/>
</dbReference>
<organism evidence="16 17">
    <name type="scientific">Piloderma croceum (strain F 1598)</name>
    <dbReference type="NCBI Taxonomy" id="765440"/>
    <lineage>
        <taxon>Eukaryota</taxon>
        <taxon>Fungi</taxon>
        <taxon>Dikarya</taxon>
        <taxon>Basidiomycota</taxon>
        <taxon>Agaricomycotina</taxon>
        <taxon>Agaricomycetes</taxon>
        <taxon>Agaricomycetidae</taxon>
        <taxon>Atheliales</taxon>
        <taxon>Atheliaceae</taxon>
        <taxon>Piloderma</taxon>
    </lineage>
</organism>
<feature type="domain" description="Phytochrome chromophore attachment site" evidence="13">
    <location>
        <begin position="642"/>
        <end position="804"/>
    </location>
</feature>
<evidence type="ECO:0000313" key="17">
    <source>
        <dbReference type="Proteomes" id="UP000054166"/>
    </source>
</evidence>
<dbReference type="Pfam" id="PF00512">
    <property type="entry name" value="HisKA"/>
    <property type="match status" value="1"/>
</dbReference>
<feature type="region of interest" description="Disordered" evidence="12">
    <location>
        <begin position="477"/>
        <end position="509"/>
    </location>
</feature>
<evidence type="ECO:0000256" key="8">
    <source>
        <dbReference type="ARBA" id="ARBA00022991"/>
    </source>
</evidence>
<evidence type="ECO:0000256" key="3">
    <source>
        <dbReference type="ARBA" id="ARBA00022606"/>
    </source>
</evidence>
<dbReference type="InterPro" id="IPR035965">
    <property type="entry name" value="PAS-like_dom_sf"/>
</dbReference>
<evidence type="ECO:0000256" key="12">
    <source>
        <dbReference type="SAM" id="MobiDB-lite"/>
    </source>
</evidence>
<feature type="compositionally biased region" description="Low complexity" evidence="12">
    <location>
        <begin position="277"/>
        <end position="286"/>
    </location>
</feature>
<dbReference type="SUPFAM" id="SSF55785">
    <property type="entry name" value="PYP-like sensor domain (PAS domain)"/>
    <property type="match status" value="1"/>
</dbReference>
<dbReference type="InterPro" id="IPR001789">
    <property type="entry name" value="Sig_transdc_resp-reg_receiver"/>
</dbReference>
<dbReference type="CDD" id="cd17546">
    <property type="entry name" value="REC_hyHK_CKI1_RcsC-like"/>
    <property type="match status" value="1"/>
</dbReference>
<dbReference type="InParanoid" id="A0A0C3AWW4"/>
<reference evidence="16 17" key="1">
    <citation type="submission" date="2014-04" db="EMBL/GenBank/DDBJ databases">
        <authorList>
            <consortium name="DOE Joint Genome Institute"/>
            <person name="Kuo A."/>
            <person name="Tarkka M."/>
            <person name="Buscot F."/>
            <person name="Kohler A."/>
            <person name="Nagy L.G."/>
            <person name="Floudas D."/>
            <person name="Copeland A."/>
            <person name="Barry K.W."/>
            <person name="Cichocki N."/>
            <person name="Veneault-Fourrey C."/>
            <person name="LaButti K."/>
            <person name="Lindquist E.A."/>
            <person name="Lipzen A."/>
            <person name="Lundell T."/>
            <person name="Morin E."/>
            <person name="Murat C."/>
            <person name="Sun H."/>
            <person name="Tunlid A."/>
            <person name="Henrissat B."/>
            <person name="Grigoriev I.V."/>
            <person name="Hibbett D.S."/>
            <person name="Martin F."/>
            <person name="Nordberg H.P."/>
            <person name="Cantor M.N."/>
            <person name="Hua S.X."/>
        </authorList>
    </citation>
    <scope>NUCLEOTIDE SEQUENCE [LARGE SCALE GENOMIC DNA]</scope>
    <source>
        <strain evidence="16 17">F 1598</strain>
    </source>
</reference>
<reference evidence="17" key="2">
    <citation type="submission" date="2015-01" db="EMBL/GenBank/DDBJ databases">
        <title>Evolutionary Origins and Diversification of the Mycorrhizal Mutualists.</title>
        <authorList>
            <consortium name="DOE Joint Genome Institute"/>
            <consortium name="Mycorrhizal Genomics Consortium"/>
            <person name="Kohler A."/>
            <person name="Kuo A."/>
            <person name="Nagy L.G."/>
            <person name="Floudas D."/>
            <person name="Copeland A."/>
            <person name="Barry K.W."/>
            <person name="Cichocki N."/>
            <person name="Veneault-Fourrey C."/>
            <person name="LaButti K."/>
            <person name="Lindquist E.A."/>
            <person name="Lipzen A."/>
            <person name="Lundell T."/>
            <person name="Morin E."/>
            <person name="Murat C."/>
            <person name="Riley R."/>
            <person name="Ohm R."/>
            <person name="Sun H."/>
            <person name="Tunlid A."/>
            <person name="Henrissat B."/>
            <person name="Grigoriev I.V."/>
            <person name="Hibbett D.S."/>
            <person name="Martin F."/>
        </authorList>
    </citation>
    <scope>NUCLEOTIDE SEQUENCE [LARGE SCALE GENOMIC DNA]</scope>
    <source>
        <strain evidence="17">F 1598</strain>
    </source>
</reference>
<dbReference type="InterPro" id="IPR029016">
    <property type="entry name" value="GAF-like_dom_sf"/>
</dbReference>
<dbReference type="SUPFAM" id="SSF47384">
    <property type="entry name" value="Homodimeric domain of signal transducing histidine kinase"/>
    <property type="match status" value="1"/>
</dbReference>
<evidence type="ECO:0008006" key="18">
    <source>
        <dbReference type="Google" id="ProtNLM"/>
    </source>
</evidence>
<dbReference type="GO" id="GO:0005524">
    <property type="term" value="F:ATP binding"/>
    <property type="evidence" value="ECO:0007669"/>
    <property type="project" value="UniProtKB-KW"/>
</dbReference>
<dbReference type="Gene3D" id="3.30.450.20">
    <property type="entry name" value="PAS domain"/>
    <property type="match status" value="1"/>
</dbReference>
<evidence type="ECO:0000256" key="5">
    <source>
        <dbReference type="ARBA" id="ARBA00022741"/>
    </source>
</evidence>
<dbReference type="OrthoDB" id="2015534at2759"/>
<evidence type="ECO:0000259" key="15">
    <source>
        <dbReference type="PROSITE" id="PS50110"/>
    </source>
</evidence>
<dbReference type="InterPro" id="IPR003018">
    <property type="entry name" value="GAF"/>
</dbReference>
<dbReference type="SUPFAM" id="SSF55874">
    <property type="entry name" value="ATPase domain of HSP90 chaperone/DNA topoisomerase II/histidine kinase"/>
    <property type="match status" value="1"/>
</dbReference>
<dbReference type="PROSITE" id="PS50109">
    <property type="entry name" value="HIS_KIN"/>
    <property type="match status" value="1"/>
</dbReference>
<evidence type="ECO:0000256" key="7">
    <source>
        <dbReference type="ARBA" id="ARBA00022840"/>
    </source>
</evidence>
<dbReference type="InterPro" id="IPR036097">
    <property type="entry name" value="HisK_dim/P_sf"/>
</dbReference>
<keyword evidence="8" id="KW-0157">Chromophore</keyword>
<evidence type="ECO:0000259" key="14">
    <source>
        <dbReference type="PROSITE" id="PS50109"/>
    </source>
</evidence>
<evidence type="ECO:0000259" key="13">
    <source>
        <dbReference type="PROSITE" id="PS50046"/>
    </source>
</evidence>
<dbReference type="PANTHER" id="PTHR43065">
    <property type="entry name" value="SENSOR HISTIDINE KINASE"/>
    <property type="match status" value="1"/>
</dbReference>
<dbReference type="Gene3D" id="3.30.450.40">
    <property type="match status" value="1"/>
</dbReference>
<evidence type="ECO:0000256" key="1">
    <source>
        <dbReference type="ARBA" id="ARBA00022543"/>
    </source>
</evidence>
<dbReference type="CDD" id="cd00082">
    <property type="entry name" value="HisKA"/>
    <property type="match status" value="1"/>
</dbReference>
<dbReference type="Gene3D" id="3.30.450.270">
    <property type="match status" value="1"/>
</dbReference>
<dbReference type="Gene3D" id="3.40.50.2300">
    <property type="match status" value="1"/>
</dbReference>
<evidence type="ECO:0000256" key="9">
    <source>
        <dbReference type="ARBA" id="ARBA00023012"/>
    </source>
</evidence>
<name>A0A0C3AWW4_PILCF</name>
<dbReference type="Proteomes" id="UP000054166">
    <property type="component" value="Unassembled WGS sequence"/>
</dbReference>
<keyword evidence="3" id="KW-0716">Sensory transduction</keyword>
<dbReference type="SUPFAM" id="SSF52172">
    <property type="entry name" value="CheY-like"/>
    <property type="match status" value="1"/>
</dbReference>
<dbReference type="PROSITE" id="PS50110">
    <property type="entry name" value="RESPONSE_REGULATORY"/>
    <property type="match status" value="1"/>
</dbReference>
<gene>
    <name evidence="16" type="ORF">PILCRDRAFT_11200</name>
</gene>
<feature type="modified residue" description="4-aspartylphosphate" evidence="11">
    <location>
        <position position="1407"/>
    </location>
</feature>
<accession>A0A0C3AWW4</accession>
<dbReference type="InterPro" id="IPR003661">
    <property type="entry name" value="HisK_dim/P_dom"/>
</dbReference>
<dbReference type="STRING" id="765440.A0A0C3AWW4"/>
<proteinExistence type="predicted"/>
<dbReference type="GO" id="GO:0009881">
    <property type="term" value="F:photoreceptor activity"/>
    <property type="evidence" value="ECO:0007669"/>
    <property type="project" value="UniProtKB-KW"/>
</dbReference>
<evidence type="ECO:0000256" key="10">
    <source>
        <dbReference type="ARBA" id="ARBA00023170"/>
    </source>
</evidence>
<dbReference type="GO" id="GO:0000155">
    <property type="term" value="F:phosphorelay sensor kinase activity"/>
    <property type="evidence" value="ECO:0007669"/>
    <property type="project" value="InterPro"/>
</dbReference>
<dbReference type="InterPro" id="IPR011006">
    <property type="entry name" value="CheY-like_superfamily"/>
</dbReference>
<dbReference type="InterPro" id="IPR003594">
    <property type="entry name" value="HATPase_dom"/>
</dbReference>
<dbReference type="InterPro" id="IPR013515">
    <property type="entry name" value="Phytochrome_cen-reg"/>
</dbReference>
<keyword evidence="4" id="KW-0808">Transferase</keyword>
<keyword evidence="10" id="KW-0675">Receptor</keyword>
<dbReference type="SMART" id="SM00388">
    <property type="entry name" value="HisKA"/>
    <property type="match status" value="1"/>
</dbReference>
<dbReference type="GO" id="GO:0006355">
    <property type="term" value="P:regulation of DNA-templated transcription"/>
    <property type="evidence" value="ECO:0007669"/>
    <property type="project" value="InterPro"/>
</dbReference>
<feature type="compositionally biased region" description="Low complexity" evidence="12">
    <location>
        <begin position="252"/>
        <end position="269"/>
    </location>
</feature>
<feature type="region of interest" description="Disordered" evidence="12">
    <location>
        <begin position="43"/>
        <end position="76"/>
    </location>
</feature>
<feature type="compositionally biased region" description="Low complexity" evidence="12">
    <location>
        <begin position="43"/>
        <end position="57"/>
    </location>
</feature>
<feature type="compositionally biased region" description="Low complexity" evidence="12">
    <location>
        <begin position="482"/>
        <end position="509"/>
    </location>
</feature>
<feature type="domain" description="Histidine kinase" evidence="14">
    <location>
        <begin position="1016"/>
        <end position="1243"/>
    </location>
</feature>
<dbReference type="InterPro" id="IPR043150">
    <property type="entry name" value="Phytochrome_PHY_sf"/>
</dbReference>
<dbReference type="Pfam" id="PF02518">
    <property type="entry name" value="HATPase_c"/>
    <property type="match status" value="1"/>
</dbReference>
<evidence type="ECO:0000256" key="2">
    <source>
        <dbReference type="ARBA" id="ARBA00022553"/>
    </source>
</evidence>
<keyword evidence="9" id="KW-0902">Two-component regulatory system</keyword>
<keyword evidence="2 11" id="KW-0597">Phosphoprotein</keyword>
<keyword evidence="6" id="KW-0418">Kinase</keyword>
<dbReference type="PRINTS" id="PR00344">
    <property type="entry name" value="BCTRLSENSOR"/>
</dbReference>
<dbReference type="Gene3D" id="1.10.287.130">
    <property type="match status" value="1"/>
</dbReference>
<protein>
    <recommendedName>
        <fullName evidence="18">Phytochrome</fullName>
    </recommendedName>
</protein>
<sequence>MSTAVDDYTEKPTLVASSSQYVYPVRSLLSGLIHPAADELPSNPLQSSSLNRLDLLSNPPAPMADHPGGQDLVDDRSANRTQSSVNFSNDASSAVNKSDGSCRCLSSSTQQAKKDVGSSGHFLLRVDQNSPKTSTNNTSTALFPAPLDTFSQAFVAGPTGEPVPTVLTGETHDTDYIHLAQVSELAVDAFTTISTPQPPPLLPFNPSEYGIVHLAPRNSSTDRLSQSSSRRSRDGHYSTAPSSQKSSKRSELSSGISSLSPSPYSHPMSGAGSRDFSPSSHPPSLSQLVSGIEMTNEEPSMTTRYQHEEDENGNYLVIGMECEDEPIRTPGAVQGFGVLIAVDEDTDTGNLSVRQVSENSTELLGISPKYLFSLECFTETLPDSQADILWDNIQYLKEPDPEQEDNPHIFTLTGWGEKGSAIAGTPSDNGRRVWTCWCAIHRPRSVLGTESTPEITSGRTSSTIILEFELEQDIHNPLYPISDDASSDSSSPTSNSSETTRQSSSATASDFTLVTKDDLIPPTALDAALENIGGVAEQEKHRPPIVSDFPTVPSSLAGLEGENDWVPSAEDILESTTCRSKPIPALERLRRIGRSTPAALSSGSVRARRASARTNTSRGGVGIMDVFAVMTQINEQLGAAPGMDSFLKIVAGVIKDLSQFHRVLVYQFDEVWNGQVVAELVDWRHSHDLFKGLHFPASDIPPQARELYAISPVRLLYDCSQPTARMVVRSKADLKTPLNMTHCYLRAMSPFHINYLANMGVRASMFVSIMAFGGLWGLIACHSYGTHKMRVSVPVRQMLRLLSQSISRNIERLIYAQRLHTRKTINAMGSGNQATGHIVSDSDDLLGLFDADYGILVIGEGAKTLGPNLYGQEVLVMAEYLRLKQFETIKVSQAVVEDFPDLELSTGLEVIAGLLYVPLSSGGKDFIAFFRKGQPRHIHWAGRPQKQGVGDPASLEPRKSFKIWSEVVAGRCRAWTDEQMETVGVLSLVYGKFIEVWRQKETALQTTKFTNILLSNASHEVRTPIHQIVNYLEMALEGHLDLETRENLSISHAASKSLLFTINDLLDLTRLESGHETSLNVAFDLQTAIEEAVLVYRNEAGRRNLEFKLDISESPKMVVGDPKKIKTAVANLTANSLKFTTEGSITIQSRIYGEPDGLRAPTQTAVEIVVADTGRGISSDMLDSIFREFEQVESSEPKNNAAAGLGLGLAVVARIVEQLGGQLRVHSEIGKGSKFSFLIPLTLSGEMSSDPGALSDLLAATAQSNIRMDTPRNGGAIEATRIDSLQGAQSSNHMGESPGNTNNLGGIKEDSLAMGGSLERQSTWSSIGFLESMPESSNVPPPSICGASHCSNSAALRVLIVEDNDVNRRVLAKRLSLCGHAVVNTTNGQEGLDKVKEDQDFDCILMDLQMPIMDGYEATEGIRKLEGATASMSMRPSPSHRLSHKLNGRIPIFAVSASLIEQQHAELCELGVDGWILKPIDFKRLDVILKGVTDTSQRELDEYRPGCSWEIGGWFTNVTGPLTAA</sequence>
<dbReference type="HOGENOM" id="CLU_000445_50_4_1"/>
<evidence type="ECO:0000256" key="11">
    <source>
        <dbReference type="PROSITE-ProRule" id="PRU00169"/>
    </source>
</evidence>
<dbReference type="Pfam" id="PF01590">
    <property type="entry name" value="GAF"/>
    <property type="match status" value="1"/>
</dbReference>
<feature type="compositionally biased region" description="Polar residues" evidence="12">
    <location>
        <begin position="1288"/>
        <end position="1304"/>
    </location>
</feature>
<evidence type="ECO:0000313" key="16">
    <source>
        <dbReference type="EMBL" id="KIM78503.1"/>
    </source>
</evidence>
<dbReference type="Pfam" id="PF00072">
    <property type="entry name" value="Response_reg"/>
    <property type="match status" value="1"/>
</dbReference>
<dbReference type="EMBL" id="KN833016">
    <property type="protein sequence ID" value="KIM78503.1"/>
    <property type="molecule type" value="Genomic_DNA"/>
</dbReference>
<evidence type="ECO:0000256" key="6">
    <source>
        <dbReference type="ARBA" id="ARBA00022777"/>
    </source>
</evidence>
<evidence type="ECO:0000256" key="4">
    <source>
        <dbReference type="ARBA" id="ARBA00022679"/>
    </source>
</evidence>
<keyword evidence="17" id="KW-1185">Reference proteome</keyword>
<dbReference type="GO" id="GO:0009584">
    <property type="term" value="P:detection of visible light"/>
    <property type="evidence" value="ECO:0007669"/>
    <property type="project" value="InterPro"/>
</dbReference>
<dbReference type="Pfam" id="PF08446">
    <property type="entry name" value="PAS_2"/>
    <property type="match status" value="1"/>
</dbReference>
<dbReference type="SMART" id="SM00448">
    <property type="entry name" value="REC"/>
    <property type="match status" value="1"/>
</dbReference>
<feature type="compositionally biased region" description="Low complexity" evidence="12">
    <location>
        <begin position="217"/>
        <end position="229"/>
    </location>
</feature>
<keyword evidence="5" id="KW-0547">Nucleotide-binding</keyword>
<dbReference type="SUPFAM" id="SSF55781">
    <property type="entry name" value="GAF domain-like"/>
    <property type="match status" value="2"/>
</dbReference>
<keyword evidence="7" id="KW-0067">ATP-binding</keyword>
<dbReference type="PROSITE" id="PS50046">
    <property type="entry name" value="PHYTOCHROME_2"/>
    <property type="match status" value="1"/>
</dbReference>
<dbReference type="Gene3D" id="3.30.565.10">
    <property type="entry name" value="Histidine kinase-like ATPase, C-terminal domain"/>
    <property type="match status" value="1"/>
</dbReference>
<dbReference type="PANTHER" id="PTHR43065:SF10">
    <property type="entry name" value="PEROXIDE STRESS-ACTIVATED HISTIDINE KINASE MAK3"/>
    <property type="match status" value="1"/>
</dbReference>
<dbReference type="InterPro" id="IPR005467">
    <property type="entry name" value="His_kinase_dom"/>
</dbReference>
<dbReference type="InterPro" id="IPR036890">
    <property type="entry name" value="HATPase_C_sf"/>
</dbReference>
<feature type="domain" description="Response regulatory" evidence="15">
    <location>
        <begin position="1357"/>
        <end position="1493"/>
    </location>
</feature>
<feature type="region of interest" description="Disordered" evidence="12">
    <location>
        <begin position="215"/>
        <end position="287"/>
    </location>
</feature>
<dbReference type="Pfam" id="PF00360">
    <property type="entry name" value="PHY"/>
    <property type="match status" value="1"/>
</dbReference>